<protein>
    <recommendedName>
        <fullName evidence="3">HU family DNA-binding protein</fullName>
    </recommendedName>
</protein>
<evidence type="ECO:0008006" key="3">
    <source>
        <dbReference type="Google" id="ProtNLM"/>
    </source>
</evidence>
<feature type="region of interest" description="Disordered" evidence="1">
    <location>
        <begin position="79"/>
        <end position="99"/>
    </location>
</feature>
<proteinExistence type="predicted"/>
<dbReference type="GO" id="GO:0003677">
    <property type="term" value="F:DNA binding"/>
    <property type="evidence" value="ECO:0007669"/>
    <property type="project" value="InterPro"/>
</dbReference>
<evidence type="ECO:0000256" key="1">
    <source>
        <dbReference type="SAM" id="MobiDB-lite"/>
    </source>
</evidence>
<name>A0A7C2IZQ2_9THEO</name>
<dbReference type="InterPro" id="IPR000119">
    <property type="entry name" value="Hist_DNA-bd"/>
</dbReference>
<dbReference type="InterPro" id="IPR010992">
    <property type="entry name" value="IHF-like_DNA-bd_dom_sf"/>
</dbReference>
<dbReference type="AlphaFoldDB" id="A0A7C2IZQ2"/>
<accession>A0A7C2IZQ2</accession>
<feature type="compositionally biased region" description="Gly residues" evidence="1">
    <location>
        <begin position="86"/>
        <end position="99"/>
    </location>
</feature>
<reference evidence="2" key="1">
    <citation type="journal article" date="2020" name="mSystems">
        <title>Genome- and Community-Level Interaction Insights into Carbon Utilization and Element Cycling Functions of Hydrothermarchaeota in Hydrothermal Sediment.</title>
        <authorList>
            <person name="Zhou Z."/>
            <person name="Liu Y."/>
            <person name="Xu W."/>
            <person name="Pan J."/>
            <person name="Luo Z.H."/>
            <person name="Li M."/>
        </authorList>
    </citation>
    <scope>NUCLEOTIDE SEQUENCE [LARGE SCALE GENOMIC DNA]</scope>
    <source>
        <strain evidence="2">SpSt-300</strain>
    </source>
</reference>
<evidence type="ECO:0000313" key="2">
    <source>
        <dbReference type="EMBL" id="HEL65441.1"/>
    </source>
</evidence>
<dbReference type="EMBL" id="DSMU01000127">
    <property type="protein sequence ID" value="HEL65441.1"/>
    <property type="molecule type" value="Genomic_DNA"/>
</dbReference>
<dbReference type="Pfam" id="PF00216">
    <property type="entry name" value="Bac_DNA_binding"/>
    <property type="match status" value="1"/>
</dbReference>
<organism evidence="2">
    <name type="scientific">Ammonifex degensii</name>
    <dbReference type="NCBI Taxonomy" id="42838"/>
    <lineage>
        <taxon>Bacteria</taxon>
        <taxon>Bacillati</taxon>
        <taxon>Bacillota</taxon>
        <taxon>Clostridia</taxon>
        <taxon>Thermoanaerobacterales</taxon>
        <taxon>Thermoanaerobacteraceae</taxon>
        <taxon>Ammonifex</taxon>
    </lineage>
</organism>
<comment type="caution">
    <text evidence="2">The sequence shown here is derived from an EMBL/GenBank/DDBJ whole genome shotgun (WGS) entry which is preliminary data.</text>
</comment>
<dbReference type="Gene3D" id="4.10.520.10">
    <property type="entry name" value="IHF-like DNA-binding proteins"/>
    <property type="match status" value="1"/>
</dbReference>
<dbReference type="SUPFAM" id="SSF47729">
    <property type="entry name" value="IHF-like DNA-binding proteins"/>
    <property type="match status" value="1"/>
</dbReference>
<sequence>MNTTDVVAEISKRMKCYQKDARELLEHFAAVVAEKAAQGEKVKLSFLGTFYPAAARGRKRKDGTHRRVLRFKPARRLAERVSGKEVAGGGDGEDGAGTG</sequence>
<gene>
    <name evidence="2" type="ORF">ENQ34_02000</name>
</gene>
<dbReference type="GO" id="GO:0030527">
    <property type="term" value="F:structural constituent of chromatin"/>
    <property type="evidence" value="ECO:0007669"/>
    <property type="project" value="InterPro"/>
</dbReference>